<dbReference type="Pfam" id="PF05743">
    <property type="entry name" value="UEV"/>
    <property type="match status" value="1"/>
</dbReference>
<feature type="region of interest" description="Disordered" evidence="1">
    <location>
        <begin position="283"/>
        <end position="321"/>
    </location>
</feature>
<dbReference type="CDD" id="cd11685">
    <property type="entry name" value="UEV_TSG101-like"/>
    <property type="match status" value="1"/>
</dbReference>
<dbReference type="SUPFAM" id="SSF54495">
    <property type="entry name" value="UBC-like"/>
    <property type="match status" value="1"/>
</dbReference>
<dbReference type="Proteomes" id="UP001153148">
    <property type="component" value="Unassembled WGS sequence"/>
</dbReference>
<sequence>MKNHPWYTQASSIPVFGSLVYCESNALDHVADEVDVVSTDCFSLFNDGRQMDLLNMGGTIPVNFKVFSNGAKKKLAQLVGIIPVTFKGNVYNIPVCIWLMDTHPNNAPMCYVKPTPDMQIKASMFVDQSGKIYLPYLHEWSPSSSDLLGLIQIMIVTFSDQPPVYARSRTNIAATTPYPTQSYMPVPANSGPSSGNPPYPTTYHNYPSYPAANSSGFPPYPTNFYNYGSAGYPQYPPYPQTSQPNTSSPQNNSQTGTITEEHIRASLLSAVEDKLRRKMVEKLSQGQAELDTHKQDPAGTHPRQAQVGRHSGATRERAGNF</sequence>
<keyword evidence="4" id="KW-1185">Reference proteome</keyword>
<evidence type="ECO:0000259" key="2">
    <source>
        <dbReference type="PROSITE" id="PS51322"/>
    </source>
</evidence>
<dbReference type="InterPro" id="IPR052070">
    <property type="entry name" value="ESCRT-I_UEV_domain"/>
</dbReference>
<feature type="domain" description="UEV" evidence="2">
    <location>
        <begin position="11"/>
        <end position="168"/>
    </location>
</feature>
<dbReference type="InterPro" id="IPR008883">
    <property type="entry name" value="UEV_N"/>
</dbReference>
<reference evidence="3" key="1">
    <citation type="submission" date="2021-03" db="EMBL/GenBank/DDBJ databases">
        <authorList>
            <person name="Tran Van P."/>
        </authorList>
    </citation>
    <scope>NUCLEOTIDE SEQUENCE</scope>
</reference>
<accession>A0ABN7NRH5</accession>
<dbReference type="InterPro" id="IPR016135">
    <property type="entry name" value="UBQ-conjugating_enzyme/RWD"/>
</dbReference>
<dbReference type="PANTHER" id="PTHR23306:SF3">
    <property type="entry name" value="TUMOR SUPPRESSOR PROTEIN 101"/>
    <property type="match status" value="1"/>
</dbReference>
<proteinExistence type="predicted"/>
<protein>
    <recommendedName>
        <fullName evidence="2">UEV domain-containing protein</fullName>
    </recommendedName>
</protein>
<dbReference type="EMBL" id="CAJPIN010002618">
    <property type="protein sequence ID" value="CAG2055556.1"/>
    <property type="molecule type" value="Genomic_DNA"/>
</dbReference>
<evidence type="ECO:0000313" key="4">
    <source>
        <dbReference type="Proteomes" id="UP001153148"/>
    </source>
</evidence>
<feature type="compositionally biased region" description="Low complexity" evidence="1">
    <location>
        <begin position="240"/>
        <end position="255"/>
    </location>
</feature>
<evidence type="ECO:0000256" key="1">
    <source>
        <dbReference type="SAM" id="MobiDB-lite"/>
    </source>
</evidence>
<feature type="region of interest" description="Disordered" evidence="1">
    <location>
        <begin position="231"/>
        <end position="258"/>
    </location>
</feature>
<dbReference type="Gene3D" id="3.10.110.10">
    <property type="entry name" value="Ubiquitin Conjugating Enzyme"/>
    <property type="match status" value="1"/>
</dbReference>
<dbReference type="PROSITE" id="PS51322">
    <property type="entry name" value="UEV"/>
    <property type="match status" value="1"/>
</dbReference>
<name>A0ABN7NRH5_TIMPD</name>
<dbReference type="PANTHER" id="PTHR23306">
    <property type="entry name" value="TUMOR SUSCEPTIBILITY GENE 101 PROTEIN-RELATED"/>
    <property type="match status" value="1"/>
</dbReference>
<gene>
    <name evidence="3" type="ORF">TPAB3V08_LOCUS2559</name>
</gene>
<organism evidence="3 4">
    <name type="scientific">Timema podura</name>
    <name type="common">Walking stick</name>
    <dbReference type="NCBI Taxonomy" id="61482"/>
    <lineage>
        <taxon>Eukaryota</taxon>
        <taxon>Metazoa</taxon>
        <taxon>Ecdysozoa</taxon>
        <taxon>Arthropoda</taxon>
        <taxon>Hexapoda</taxon>
        <taxon>Insecta</taxon>
        <taxon>Pterygota</taxon>
        <taxon>Neoptera</taxon>
        <taxon>Polyneoptera</taxon>
        <taxon>Phasmatodea</taxon>
        <taxon>Timematodea</taxon>
        <taxon>Timematoidea</taxon>
        <taxon>Timematidae</taxon>
        <taxon>Timema</taxon>
    </lineage>
</organism>
<dbReference type="Gene3D" id="6.10.250.370">
    <property type="match status" value="1"/>
</dbReference>
<evidence type="ECO:0000313" key="3">
    <source>
        <dbReference type="EMBL" id="CAG2055556.1"/>
    </source>
</evidence>
<comment type="caution">
    <text evidence="3">The sequence shown here is derived from an EMBL/GenBank/DDBJ whole genome shotgun (WGS) entry which is preliminary data.</text>
</comment>